<organism evidence="1 2">
    <name type="scientific">Microbulbifer aestuariivivens</name>
    <dbReference type="NCBI Taxonomy" id="1908308"/>
    <lineage>
        <taxon>Bacteria</taxon>
        <taxon>Pseudomonadati</taxon>
        <taxon>Pseudomonadota</taxon>
        <taxon>Gammaproteobacteria</taxon>
        <taxon>Cellvibrionales</taxon>
        <taxon>Microbulbiferaceae</taxon>
        <taxon>Microbulbifer</taxon>
    </lineage>
</organism>
<sequence>MGKKKAQAYTEEFCREAVKRAKKTGVTSAAVAHHIESE</sequence>
<accession>A0ABP9WPW2</accession>
<reference evidence="1 2" key="1">
    <citation type="submission" date="2024-02" db="EMBL/GenBank/DDBJ databases">
        <title>Microbulbifer aestuariivivens NBRC 112533.</title>
        <authorList>
            <person name="Ichikawa N."/>
            <person name="Katano-Makiyama Y."/>
            <person name="Hidaka K."/>
        </authorList>
    </citation>
    <scope>NUCLEOTIDE SEQUENCE [LARGE SCALE GENOMIC DNA]</scope>
    <source>
        <strain evidence="1 2">NBRC 112533</strain>
    </source>
</reference>
<evidence type="ECO:0000313" key="1">
    <source>
        <dbReference type="EMBL" id="GAA5525244.1"/>
    </source>
</evidence>
<keyword evidence="2" id="KW-1185">Reference proteome</keyword>
<dbReference type="Proteomes" id="UP001408594">
    <property type="component" value="Unassembled WGS sequence"/>
</dbReference>
<gene>
    <name evidence="1" type="ORF">Maes01_01809</name>
</gene>
<dbReference type="EMBL" id="BAABRT010000012">
    <property type="protein sequence ID" value="GAA5525244.1"/>
    <property type="molecule type" value="Genomic_DNA"/>
</dbReference>
<evidence type="ECO:0008006" key="3">
    <source>
        <dbReference type="Google" id="ProtNLM"/>
    </source>
</evidence>
<comment type="caution">
    <text evidence="1">The sequence shown here is derived from an EMBL/GenBank/DDBJ whole genome shotgun (WGS) entry which is preliminary data.</text>
</comment>
<evidence type="ECO:0000313" key="2">
    <source>
        <dbReference type="Proteomes" id="UP001408594"/>
    </source>
</evidence>
<name>A0ABP9WPW2_9GAMM</name>
<proteinExistence type="predicted"/>
<protein>
    <recommendedName>
        <fullName evidence="3">Transposase</fullName>
    </recommendedName>
</protein>